<keyword evidence="2" id="KW-1185">Reference proteome</keyword>
<sequence>MNDNEFDLLDELYFVQSYKEIKEALQWGDDKLIESLFSLYCKGFIKVLIAQDEEYSSNISTPQQVKWEEMYYLATKKGLLEHNGF</sequence>
<accession>A0A934WZY2</accession>
<dbReference type="AlphaFoldDB" id="A0A934WZY2"/>
<reference evidence="1" key="1">
    <citation type="submission" date="2021-01" db="EMBL/GenBank/DDBJ databases">
        <title>Marivirga aurantiaca sp. nov., isolated from intertidal surface sediments.</title>
        <authorList>
            <person name="Zhang M."/>
        </authorList>
    </citation>
    <scope>NUCLEOTIDE SEQUENCE</scope>
    <source>
        <strain evidence="1">S37H4</strain>
    </source>
</reference>
<proteinExistence type="predicted"/>
<name>A0A934WZY2_9BACT</name>
<gene>
    <name evidence="1" type="ORF">JKA74_14825</name>
</gene>
<evidence type="ECO:0000313" key="2">
    <source>
        <dbReference type="Proteomes" id="UP000611723"/>
    </source>
</evidence>
<organism evidence="1 2">
    <name type="scientific">Marivirga aurantiaca</name>
    <dbReference type="NCBI Taxonomy" id="2802615"/>
    <lineage>
        <taxon>Bacteria</taxon>
        <taxon>Pseudomonadati</taxon>
        <taxon>Bacteroidota</taxon>
        <taxon>Cytophagia</taxon>
        <taxon>Cytophagales</taxon>
        <taxon>Marivirgaceae</taxon>
        <taxon>Marivirga</taxon>
    </lineage>
</organism>
<dbReference type="Proteomes" id="UP000611723">
    <property type="component" value="Unassembled WGS sequence"/>
</dbReference>
<dbReference type="EMBL" id="JAEQBW010000007">
    <property type="protein sequence ID" value="MBK6266318.1"/>
    <property type="molecule type" value="Genomic_DNA"/>
</dbReference>
<comment type="caution">
    <text evidence="1">The sequence shown here is derived from an EMBL/GenBank/DDBJ whole genome shotgun (WGS) entry which is preliminary data.</text>
</comment>
<protein>
    <submittedName>
        <fullName evidence="1">Uncharacterized protein</fullName>
    </submittedName>
</protein>
<evidence type="ECO:0000313" key="1">
    <source>
        <dbReference type="EMBL" id="MBK6266318.1"/>
    </source>
</evidence>